<comment type="subcellular location">
    <subcellularLocation>
        <location evidence="1">Cell membrane</location>
        <topology evidence="1">Multi-pass membrane protein</topology>
    </subcellularLocation>
</comment>
<dbReference type="SUPFAM" id="SSF103481">
    <property type="entry name" value="Multidrug resistance efflux transporter EmrE"/>
    <property type="match status" value="2"/>
</dbReference>
<dbReference type="PANTHER" id="PTHR32322:SF18">
    <property type="entry name" value="S-ADENOSYLMETHIONINE_S-ADENOSYLHOMOCYSTEINE TRANSPORTER"/>
    <property type="match status" value="1"/>
</dbReference>
<feature type="transmembrane region" description="Helical" evidence="6">
    <location>
        <begin position="243"/>
        <end position="264"/>
    </location>
</feature>
<keyword evidence="4 6" id="KW-1133">Transmembrane helix</keyword>
<feature type="domain" description="EamA" evidence="7">
    <location>
        <begin position="150"/>
        <end position="286"/>
    </location>
</feature>
<keyword evidence="3 6" id="KW-0812">Transmembrane</keyword>
<reference evidence="8" key="1">
    <citation type="submission" date="2021-12" db="EMBL/GenBank/DDBJ databases">
        <authorList>
            <person name="Veyrier F.J."/>
        </authorList>
    </citation>
    <scope>NUCLEOTIDE SEQUENCE</scope>
    <source>
        <strain evidence="8">SAG 1488-6</strain>
    </source>
</reference>
<feature type="transmembrane region" description="Helical" evidence="6">
    <location>
        <begin position="181"/>
        <end position="202"/>
    </location>
</feature>
<protein>
    <submittedName>
        <fullName evidence="8">DMT family transporter</fullName>
    </submittedName>
</protein>
<dbReference type="RefSeq" id="WP_081619548.1">
    <property type="nucleotide sequence ID" value="NZ_CP091512.1"/>
</dbReference>
<keyword evidence="5 6" id="KW-0472">Membrane</keyword>
<feature type="transmembrane region" description="Helical" evidence="6">
    <location>
        <begin position="92"/>
        <end position="114"/>
    </location>
</feature>
<dbReference type="PANTHER" id="PTHR32322">
    <property type="entry name" value="INNER MEMBRANE TRANSPORTER"/>
    <property type="match status" value="1"/>
</dbReference>
<accession>A0ABY4EDD2</accession>
<proteinExistence type="predicted"/>
<dbReference type="Proteomes" id="UP000832034">
    <property type="component" value="Chromosome"/>
</dbReference>
<evidence type="ECO:0000313" key="8">
    <source>
        <dbReference type="EMBL" id="UOO92658.1"/>
    </source>
</evidence>
<dbReference type="InterPro" id="IPR000620">
    <property type="entry name" value="EamA_dom"/>
</dbReference>
<evidence type="ECO:0000256" key="6">
    <source>
        <dbReference type="SAM" id="Phobius"/>
    </source>
</evidence>
<evidence type="ECO:0000256" key="1">
    <source>
        <dbReference type="ARBA" id="ARBA00004651"/>
    </source>
</evidence>
<feature type="transmembrane region" description="Helical" evidence="6">
    <location>
        <begin position="121"/>
        <end position="141"/>
    </location>
</feature>
<sequence length="310" mass="33913">MKTQTWTIFVILGLVWGCNPYFTQMALPYLSPIELVWWRILCGMVPLLIIAIISKAMSWQHLRYAHHFFIMSLLATSLYYILYAYGTKLMPSGIAGVLSASIPLFTFISSMIFLRQESVSRAAMLGMAWASAGIVFIAEPWKAEGGINILGVAAILSGSLLIGLSFVYARKYLAPLKIKPIALSAYQMVFAFLSLLFTTPTANLGNVFQSTHATIALILGLGVMGTGIAYLAYYYLIETMGAVLASTSTYLPPVVALVIGYMFAGETINLMQSIGILILLIGVACIQFGDTVWRKWRPKSACHSAASCNK</sequence>
<evidence type="ECO:0000256" key="2">
    <source>
        <dbReference type="ARBA" id="ARBA00022475"/>
    </source>
</evidence>
<feature type="transmembrane region" description="Helical" evidence="6">
    <location>
        <begin position="214"/>
        <end position="236"/>
    </location>
</feature>
<name>A0ABY4EDD2_VITST</name>
<dbReference type="InterPro" id="IPR050638">
    <property type="entry name" value="AA-Vitamin_Transporters"/>
</dbReference>
<dbReference type="InterPro" id="IPR037185">
    <property type="entry name" value="EmrE-like"/>
</dbReference>
<evidence type="ECO:0000259" key="7">
    <source>
        <dbReference type="Pfam" id="PF00892"/>
    </source>
</evidence>
<evidence type="ECO:0000256" key="3">
    <source>
        <dbReference type="ARBA" id="ARBA00022692"/>
    </source>
</evidence>
<keyword evidence="9" id="KW-1185">Reference proteome</keyword>
<feature type="transmembrane region" description="Helical" evidence="6">
    <location>
        <begin position="147"/>
        <end position="169"/>
    </location>
</feature>
<reference evidence="8" key="2">
    <citation type="journal article" date="2022" name="Res Sq">
        <title>Evolution of multicellular longitudinally dividing oral cavity symbionts (Neisseriaceae).</title>
        <authorList>
            <person name="Nyongesa S."/>
            <person name="Weber P."/>
            <person name="Bernet E."/>
            <person name="Pullido F."/>
            <person name="Nieckarz M."/>
            <person name="Delaby M."/>
            <person name="Nieves C."/>
            <person name="Viehboeck T."/>
            <person name="Krause N."/>
            <person name="Rivera-Millot A."/>
            <person name="Nakamura A."/>
            <person name="Vischer N."/>
            <person name="VanNieuwenhze M."/>
            <person name="Brun Y."/>
            <person name="Cava F."/>
            <person name="Bulgheresi S."/>
            <person name="Veyrier F."/>
        </authorList>
    </citation>
    <scope>NUCLEOTIDE SEQUENCE</scope>
    <source>
        <strain evidence="8">SAG 1488-6</strain>
    </source>
</reference>
<feature type="transmembrane region" description="Helical" evidence="6">
    <location>
        <begin position="270"/>
        <end position="289"/>
    </location>
</feature>
<feature type="domain" description="EamA" evidence="7">
    <location>
        <begin position="9"/>
        <end position="137"/>
    </location>
</feature>
<feature type="transmembrane region" description="Helical" evidence="6">
    <location>
        <begin position="68"/>
        <end position="86"/>
    </location>
</feature>
<dbReference type="EMBL" id="CP091512">
    <property type="protein sequence ID" value="UOO92658.1"/>
    <property type="molecule type" value="Genomic_DNA"/>
</dbReference>
<feature type="transmembrane region" description="Helical" evidence="6">
    <location>
        <begin position="36"/>
        <end position="56"/>
    </location>
</feature>
<evidence type="ECO:0000256" key="5">
    <source>
        <dbReference type="ARBA" id="ARBA00023136"/>
    </source>
</evidence>
<dbReference type="Pfam" id="PF00892">
    <property type="entry name" value="EamA"/>
    <property type="match status" value="2"/>
</dbReference>
<organism evidence="8 9">
    <name type="scientific">Vitreoscilla stercoraria</name>
    <dbReference type="NCBI Taxonomy" id="61"/>
    <lineage>
        <taxon>Bacteria</taxon>
        <taxon>Pseudomonadati</taxon>
        <taxon>Pseudomonadota</taxon>
        <taxon>Betaproteobacteria</taxon>
        <taxon>Neisseriales</taxon>
        <taxon>Neisseriaceae</taxon>
        <taxon>Vitreoscilla</taxon>
    </lineage>
</organism>
<evidence type="ECO:0000256" key="4">
    <source>
        <dbReference type="ARBA" id="ARBA00022989"/>
    </source>
</evidence>
<keyword evidence="2" id="KW-1003">Cell membrane</keyword>
<evidence type="ECO:0000313" key="9">
    <source>
        <dbReference type="Proteomes" id="UP000832034"/>
    </source>
</evidence>
<gene>
    <name evidence="8" type="ORF">LVJ81_01000</name>
</gene>